<evidence type="ECO:0000259" key="3">
    <source>
        <dbReference type="Pfam" id="PF05569"/>
    </source>
</evidence>
<evidence type="ECO:0000256" key="2">
    <source>
        <dbReference type="SAM" id="Phobius"/>
    </source>
</evidence>
<feature type="transmembrane region" description="Helical" evidence="2">
    <location>
        <begin position="97"/>
        <end position="123"/>
    </location>
</feature>
<feature type="coiled-coil region" evidence="1">
    <location>
        <begin position="533"/>
        <end position="623"/>
    </location>
</feature>
<keyword evidence="1" id="KW-0175">Coiled coil</keyword>
<name>A0ABX1QP41_9FLAO</name>
<dbReference type="PANTHER" id="PTHR34978">
    <property type="entry name" value="POSSIBLE SENSOR-TRANSDUCER PROTEIN BLAR"/>
    <property type="match status" value="1"/>
</dbReference>
<keyword evidence="2" id="KW-0812">Transmembrane</keyword>
<reference evidence="4 5" key="1">
    <citation type="submission" date="2020-02" db="EMBL/GenBank/DDBJ databases">
        <title>Flavobacterium sp. genome.</title>
        <authorList>
            <person name="Jung H.S."/>
            <person name="Baek J.H."/>
            <person name="Jeon C.O."/>
        </authorList>
    </citation>
    <scope>NUCLEOTIDE SEQUENCE [LARGE SCALE GENOMIC DNA]</scope>
    <source>
        <strain evidence="4 5">SE-s27</strain>
    </source>
</reference>
<dbReference type="EMBL" id="JAAMPT010000188">
    <property type="protein sequence ID" value="NMH23931.1"/>
    <property type="molecule type" value="Genomic_DNA"/>
</dbReference>
<dbReference type="RefSeq" id="WP_169522484.1">
    <property type="nucleotide sequence ID" value="NZ_JAAMPT010000188.1"/>
</dbReference>
<accession>A0ABX1QP41</accession>
<dbReference type="Pfam" id="PF05569">
    <property type="entry name" value="Peptidase_M56"/>
    <property type="match status" value="1"/>
</dbReference>
<keyword evidence="2" id="KW-0472">Membrane</keyword>
<dbReference type="InterPro" id="IPR052173">
    <property type="entry name" value="Beta-lactam_resp_regulator"/>
</dbReference>
<gene>
    <name evidence="4" type="ORF">G6042_01455</name>
</gene>
<organism evidence="4 5">
    <name type="scientific">Flavobacterium solisilvae</name>
    <dbReference type="NCBI Taxonomy" id="1852019"/>
    <lineage>
        <taxon>Bacteria</taxon>
        <taxon>Pseudomonadati</taxon>
        <taxon>Bacteroidota</taxon>
        <taxon>Flavobacteriia</taxon>
        <taxon>Flavobacteriales</taxon>
        <taxon>Flavobacteriaceae</taxon>
        <taxon>Flavobacterium</taxon>
    </lineage>
</organism>
<feature type="domain" description="Peptidase M56" evidence="3">
    <location>
        <begin position="43"/>
        <end position="259"/>
    </location>
</feature>
<dbReference type="Proteomes" id="UP000767947">
    <property type="component" value="Unassembled WGS sequence"/>
</dbReference>
<feature type="transmembrane region" description="Helical" evidence="2">
    <location>
        <begin position="270"/>
        <end position="288"/>
    </location>
</feature>
<dbReference type="InterPro" id="IPR008756">
    <property type="entry name" value="Peptidase_M56"/>
</dbReference>
<feature type="transmembrane region" description="Helical" evidence="2">
    <location>
        <begin position="37"/>
        <end position="54"/>
    </location>
</feature>
<sequence length="624" mass="71711">METIFIYLLKSSGLIAMFYLAYHFLLRKETFFDSNRWFLLSGLITSLLLPLYFVKKVVYVERPKYTMEDLIAFSNQNPVTIKEVSAVEAFDWMQLVWVSYIIIASFLVIKIILSFISLYRMLFQQQIIKKEQFKLVNLNQNIAPFSFFNYIVINPDLYTNEELQSILLHEKIHSQEKHSIDVLVAKLFCVVFWFNPFVWLYKKAILQNLEYIADQKAMHQMEDKKSYQRALLKVVSNQNCLSITNNFYQSLIKKRIVMLNKNQSRKRNSLKYVLIIPALIGFILLFQIQTIAQEKNSVVAFASPINEVKVKIDKNSSEEKLKQEAKRLKEEHGITLKCSKVKRNSNGEITEIKVEYKDKNGNKGTSHIKGDEPIEPFVFFKSDNNLLGFSKAKTHTVISSNDKMVVNGNHVILKGLGRIEIDSITNNDIAYGIGIDEDIDNQTVTITSGNHPQVIVNGKVITDNKAIANLMNMNSIEIEKALAEADKNLSMSYSYSSDDDDNITINGIKLSDYKSGAVSDARVQVNKMKPEMREKVKKEIERSRIQIAKSREDIAKSREDVMKAREEIAKARIETREAIRNAAALHSDKTKSEIDKVKAEIEKVKAEMAKAKEELAREKAKQKR</sequence>
<evidence type="ECO:0000256" key="1">
    <source>
        <dbReference type="SAM" id="Coils"/>
    </source>
</evidence>
<keyword evidence="2" id="KW-1133">Transmembrane helix</keyword>
<evidence type="ECO:0000313" key="4">
    <source>
        <dbReference type="EMBL" id="NMH23931.1"/>
    </source>
</evidence>
<evidence type="ECO:0000313" key="5">
    <source>
        <dbReference type="Proteomes" id="UP000767947"/>
    </source>
</evidence>
<dbReference type="PANTHER" id="PTHR34978:SF3">
    <property type="entry name" value="SLR0241 PROTEIN"/>
    <property type="match status" value="1"/>
</dbReference>
<dbReference type="CDD" id="cd07341">
    <property type="entry name" value="M56_BlaR1_MecR1_like"/>
    <property type="match status" value="1"/>
</dbReference>
<proteinExistence type="predicted"/>
<feature type="transmembrane region" description="Helical" evidence="2">
    <location>
        <begin position="6"/>
        <end position="25"/>
    </location>
</feature>
<protein>
    <submittedName>
        <fullName evidence="4">M56 family peptidase</fullName>
    </submittedName>
</protein>
<comment type="caution">
    <text evidence="4">The sequence shown here is derived from an EMBL/GenBank/DDBJ whole genome shotgun (WGS) entry which is preliminary data.</text>
</comment>
<keyword evidence="5" id="KW-1185">Reference proteome</keyword>